<dbReference type="AlphaFoldDB" id="A0A9D3NFV0"/>
<name>A0A9D3NFV0_9TELE</name>
<evidence type="ECO:0000313" key="3">
    <source>
        <dbReference type="Proteomes" id="UP000824219"/>
    </source>
</evidence>
<gene>
    <name evidence="2" type="ORF">KOW79_015770</name>
</gene>
<proteinExistence type="predicted"/>
<organism evidence="2 3">
    <name type="scientific">Hemibagrus wyckioides</name>
    <dbReference type="NCBI Taxonomy" id="337641"/>
    <lineage>
        <taxon>Eukaryota</taxon>
        <taxon>Metazoa</taxon>
        <taxon>Chordata</taxon>
        <taxon>Craniata</taxon>
        <taxon>Vertebrata</taxon>
        <taxon>Euteleostomi</taxon>
        <taxon>Actinopterygii</taxon>
        <taxon>Neopterygii</taxon>
        <taxon>Teleostei</taxon>
        <taxon>Ostariophysi</taxon>
        <taxon>Siluriformes</taxon>
        <taxon>Bagridae</taxon>
        <taxon>Hemibagrus</taxon>
    </lineage>
</organism>
<protein>
    <submittedName>
        <fullName evidence="2">Uncharacterized protein</fullName>
    </submittedName>
</protein>
<dbReference type="EMBL" id="JAHKSW010000018">
    <property type="protein sequence ID" value="KAG7321355.1"/>
    <property type="molecule type" value="Genomic_DNA"/>
</dbReference>
<keyword evidence="3" id="KW-1185">Reference proteome</keyword>
<feature type="compositionally biased region" description="Basic and acidic residues" evidence="1">
    <location>
        <begin position="103"/>
        <end position="134"/>
    </location>
</feature>
<reference evidence="2 3" key="1">
    <citation type="submission" date="2021-06" db="EMBL/GenBank/DDBJ databases">
        <title>Chromosome-level genome assembly of the red-tail catfish (Hemibagrus wyckioides).</title>
        <authorList>
            <person name="Shao F."/>
        </authorList>
    </citation>
    <scope>NUCLEOTIDE SEQUENCE [LARGE SCALE GENOMIC DNA]</scope>
    <source>
        <strain evidence="2">EC202008001</strain>
        <tissue evidence="2">Blood</tissue>
    </source>
</reference>
<dbReference type="OrthoDB" id="10565877at2759"/>
<dbReference type="Proteomes" id="UP000824219">
    <property type="component" value="Linkage Group LG18"/>
</dbReference>
<comment type="caution">
    <text evidence="2">The sequence shown here is derived from an EMBL/GenBank/DDBJ whole genome shotgun (WGS) entry which is preliminary data.</text>
</comment>
<evidence type="ECO:0000256" key="1">
    <source>
        <dbReference type="SAM" id="MobiDB-lite"/>
    </source>
</evidence>
<feature type="region of interest" description="Disordered" evidence="1">
    <location>
        <begin position="87"/>
        <end position="143"/>
    </location>
</feature>
<sequence length="206" mass="23253">MTGGRRIGRDVNVAIWRWSRAVISEWERPLRQNGATDSHKEAETAAVPMRGVFYCIHQEPSAQCSRIAVHWTGQNREASILSVRVGSGCTERQNTHGGKKGIRREEEGEHQKRNTTRDERRHPCEQHHECRSGKEAGGTAQDRSQFLSDQGIEGSCRLDGLLRCPRLRGPPHHPCAHLREPLQGEKVLLCSPLSRKSARIELASFR</sequence>
<evidence type="ECO:0000313" key="2">
    <source>
        <dbReference type="EMBL" id="KAG7321355.1"/>
    </source>
</evidence>
<accession>A0A9D3NFV0</accession>